<gene>
    <name evidence="1" type="ORF">FB566_4407</name>
</gene>
<proteinExistence type="predicted"/>
<dbReference type="RefSeq" id="WP_142043652.1">
    <property type="nucleotide sequence ID" value="NZ_JBHTGS010000002.1"/>
</dbReference>
<evidence type="ECO:0008006" key="3">
    <source>
        <dbReference type="Google" id="ProtNLM"/>
    </source>
</evidence>
<comment type="caution">
    <text evidence="1">The sequence shown here is derived from an EMBL/GenBank/DDBJ whole genome shotgun (WGS) entry which is preliminary data.</text>
</comment>
<accession>A0A543B1V5</accession>
<evidence type="ECO:0000313" key="2">
    <source>
        <dbReference type="Proteomes" id="UP000317043"/>
    </source>
</evidence>
<keyword evidence="2" id="KW-1185">Reference proteome</keyword>
<evidence type="ECO:0000313" key="1">
    <source>
        <dbReference type="EMBL" id="TQL78812.1"/>
    </source>
</evidence>
<organism evidence="1 2">
    <name type="scientific">Stackebrandtia endophytica</name>
    <dbReference type="NCBI Taxonomy" id="1496996"/>
    <lineage>
        <taxon>Bacteria</taxon>
        <taxon>Bacillati</taxon>
        <taxon>Actinomycetota</taxon>
        <taxon>Actinomycetes</taxon>
        <taxon>Glycomycetales</taxon>
        <taxon>Glycomycetaceae</taxon>
        <taxon>Stackebrandtia</taxon>
    </lineage>
</organism>
<dbReference type="Gene3D" id="2.30.30.240">
    <property type="entry name" value="PRC-barrel domain"/>
    <property type="match status" value="1"/>
</dbReference>
<dbReference type="EMBL" id="VFOW01000001">
    <property type="protein sequence ID" value="TQL78812.1"/>
    <property type="molecule type" value="Genomic_DNA"/>
</dbReference>
<dbReference type="Proteomes" id="UP000317043">
    <property type="component" value="Unassembled WGS sequence"/>
</dbReference>
<sequence>MAAEILDRQIIDADGVFVGKVDDVEFAEQEDGSIVVTALLTGTEVLRHRVGRAGAVLAPARWFSPEPDEHVRIPMDQIEDFTTAVQLKPNVAGLHSAVEDRLRRLLRRIPGSGHAGK</sequence>
<dbReference type="InParanoid" id="A0A543B1V5"/>
<name>A0A543B1V5_9ACTN</name>
<dbReference type="OrthoDB" id="9804685at2"/>
<protein>
    <recommendedName>
        <fullName evidence="3">Sporulation protein YlmC with PRC-barrel domain</fullName>
    </recommendedName>
</protein>
<dbReference type="AlphaFoldDB" id="A0A543B1V5"/>
<reference evidence="1 2" key="1">
    <citation type="submission" date="2019-06" db="EMBL/GenBank/DDBJ databases">
        <title>Sequencing the genomes of 1000 actinobacteria strains.</title>
        <authorList>
            <person name="Klenk H.-P."/>
        </authorList>
    </citation>
    <scope>NUCLEOTIDE SEQUENCE [LARGE SCALE GENOMIC DNA]</scope>
    <source>
        <strain evidence="1 2">DSM 45928</strain>
    </source>
</reference>